<accession>A0A0A9CEG2</accession>
<sequence length="186" mass="20138">MDVITDLGVDLLEEGGEVSVLETAREEPAAKACESHATKLFRVAPLHTTPSVAGSSTSSNVFARNGATADTAAISNSSGTAPAAKPTHCSDQPSLSSRRESKWPSRPTRTPRSPPWPRQGTRTRTPPRPRPTHRPPRLFLPRLSAASIGVSPDDVRAPQPPRVRPPRLVAKHHRAPSCRFCAELRR</sequence>
<name>A0A0A9CEG2_ARUDO</name>
<proteinExistence type="predicted"/>
<evidence type="ECO:0000313" key="2">
    <source>
        <dbReference type="EMBL" id="JAD74679.1"/>
    </source>
</evidence>
<dbReference type="EMBL" id="GBRH01223216">
    <property type="protein sequence ID" value="JAD74679.1"/>
    <property type="molecule type" value="Transcribed_RNA"/>
</dbReference>
<protein>
    <submittedName>
        <fullName evidence="2">Uncharacterized protein</fullName>
    </submittedName>
</protein>
<reference evidence="2" key="2">
    <citation type="journal article" date="2015" name="Data Brief">
        <title>Shoot transcriptome of the giant reed, Arundo donax.</title>
        <authorList>
            <person name="Barrero R.A."/>
            <person name="Guerrero F.D."/>
            <person name="Moolhuijzen P."/>
            <person name="Goolsby J.A."/>
            <person name="Tidwell J."/>
            <person name="Bellgard S.E."/>
            <person name="Bellgard M.I."/>
        </authorList>
    </citation>
    <scope>NUCLEOTIDE SEQUENCE</scope>
    <source>
        <tissue evidence="2">Shoot tissue taken approximately 20 cm above the soil surface</tissue>
    </source>
</reference>
<feature type="region of interest" description="Disordered" evidence="1">
    <location>
        <begin position="73"/>
        <end position="172"/>
    </location>
</feature>
<organism evidence="2">
    <name type="scientific">Arundo donax</name>
    <name type="common">Giant reed</name>
    <name type="synonym">Donax arundinaceus</name>
    <dbReference type="NCBI Taxonomy" id="35708"/>
    <lineage>
        <taxon>Eukaryota</taxon>
        <taxon>Viridiplantae</taxon>
        <taxon>Streptophyta</taxon>
        <taxon>Embryophyta</taxon>
        <taxon>Tracheophyta</taxon>
        <taxon>Spermatophyta</taxon>
        <taxon>Magnoliopsida</taxon>
        <taxon>Liliopsida</taxon>
        <taxon>Poales</taxon>
        <taxon>Poaceae</taxon>
        <taxon>PACMAD clade</taxon>
        <taxon>Arundinoideae</taxon>
        <taxon>Arundineae</taxon>
        <taxon>Arundo</taxon>
    </lineage>
</organism>
<reference evidence="2" key="1">
    <citation type="submission" date="2014-09" db="EMBL/GenBank/DDBJ databases">
        <authorList>
            <person name="Magalhaes I.L.F."/>
            <person name="Oliveira U."/>
            <person name="Santos F.R."/>
            <person name="Vidigal T.H.D.A."/>
            <person name="Brescovit A.D."/>
            <person name="Santos A.J."/>
        </authorList>
    </citation>
    <scope>NUCLEOTIDE SEQUENCE</scope>
    <source>
        <tissue evidence="2">Shoot tissue taken approximately 20 cm above the soil surface</tissue>
    </source>
</reference>
<dbReference type="AlphaFoldDB" id="A0A0A9CEG2"/>
<feature type="compositionally biased region" description="Basic residues" evidence="1">
    <location>
        <begin position="125"/>
        <end position="136"/>
    </location>
</feature>
<evidence type="ECO:0000256" key="1">
    <source>
        <dbReference type="SAM" id="MobiDB-lite"/>
    </source>
</evidence>